<dbReference type="GO" id="GO:0016747">
    <property type="term" value="F:acyltransferase activity, transferring groups other than amino-acyl groups"/>
    <property type="evidence" value="ECO:0007669"/>
    <property type="project" value="InterPro"/>
</dbReference>
<reference evidence="2 3" key="1">
    <citation type="journal article" date="2015" name="Genome Announc.">
        <title>Expanding the biotechnology potential of lactobacilli through comparative genomics of 213 strains and associated genera.</title>
        <authorList>
            <person name="Sun Z."/>
            <person name="Harris H.M."/>
            <person name="McCann A."/>
            <person name="Guo C."/>
            <person name="Argimon S."/>
            <person name="Zhang W."/>
            <person name="Yang X."/>
            <person name="Jeffery I.B."/>
            <person name="Cooney J.C."/>
            <person name="Kagawa T.F."/>
            <person name="Liu W."/>
            <person name="Song Y."/>
            <person name="Salvetti E."/>
            <person name="Wrobel A."/>
            <person name="Rasinkangas P."/>
            <person name="Parkhill J."/>
            <person name="Rea M.C."/>
            <person name="O'Sullivan O."/>
            <person name="Ritari J."/>
            <person name="Douillard F.P."/>
            <person name="Paul Ross R."/>
            <person name="Yang R."/>
            <person name="Briner A.E."/>
            <person name="Felis G.E."/>
            <person name="de Vos W.M."/>
            <person name="Barrangou R."/>
            <person name="Klaenhammer T.R."/>
            <person name="Caufield P.W."/>
            <person name="Cui Y."/>
            <person name="Zhang H."/>
            <person name="O'Toole P.W."/>
        </authorList>
    </citation>
    <scope>NUCLEOTIDE SEQUENCE [LARGE SCALE GENOMIC DNA]</scope>
    <source>
        <strain evidence="2 3">DSM 14857</strain>
    </source>
</reference>
<dbReference type="STRING" id="1423815.FC27_GL001619"/>
<dbReference type="PROSITE" id="PS51186">
    <property type="entry name" value="GNAT"/>
    <property type="match status" value="1"/>
</dbReference>
<sequence length="148" mass="17054">MIHYQLKSFNQLTTEQLWSIYQLRVAIFVVEQKCYYQEVDQDDKIAQHLLGYDDNRNLVSYARLIPENDQVRIGRVAVAKENRGHGSGRKLFSQALISVKSSFPQADQINIQAQAYLKDFYSSFGFQATSDVYLETGIPHLDMVKLTD</sequence>
<dbReference type="CDD" id="cd04301">
    <property type="entry name" value="NAT_SF"/>
    <property type="match status" value="1"/>
</dbReference>
<dbReference type="RefSeq" id="WP_010624155.1">
    <property type="nucleotide sequence ID" value="NZ_AZFA01000004.1"/>
</dbReference>
<dbReference type="AlphaFoldDB" id="A0A0R1SR16"/>
<gene>
    <name evidence="2" type="ORF">FC27_GL001619</name>
</gene>
<dbReference type="Proteomes" id="UP000051647">
    <property type="component" value="Unassembled WGS sequence"/>
</dbReference>
<protein>
    <submittedName>
        <fullName evidence="2">N-acetyltransferase GCN5</fullName>
    </submittedName>
</protein>
<feature type="domain" description="N-acetyltransferase" evidence="1">
    <location>
        <begin position="7"/>
        <end position="148"/>
    </location>
</feature>
<dbReference type="PATRIC" id="fig|1423815.3.peg.1656"/>
<evidence type="ECO:0000259" key="1">
    <source>
        <dbReference type="PROSITE" id="PS51186"/>
    </source>
</evidence>
<name>A0A0R1SR16_9LACO</name>
<dbReference type="Gene3D" id="3.40.630.30">
    <property type="match status" value="1"/>
</dbReference>
<dbReference type="Pfam" id="PF13673">
    <property type="entry name" value="Acetyltransf_10"/>
    <property type="match status" value="1"/>
</dbReference>
<evidence type="ECO:0000313" key="3">
    <source>
        <dbReference type="Proteomes" id="UP000051647"/>
    </source>
</evidence>
<keyword evidence="3" id="KW-1185">Reference proteome</keyword>
<dbReference type="InterPro" id="IPR000182">
    <property type="entry name" value="GNAT_dom"/>
</dbReference>
<evidence type="ECO:0000313" key="2">
    <source>
        <dbReference type="EMBL" id="KRL67595.1"/>
    </source>
</evidence>
<proteinExistence type="predicted"/>
<dbReference type="eggNOG" id="COG2153">
    <property type="taxonomic scope" value="Bacteria"/>
</dbReference>
<comment type="caution">
    <text evidence="2">The sequence shown here is derived from an EMBL/GenBank/DDBJ whole genome shotgun (WGS) entry which is preliminary data.</text>
</comment>
<dbReference type="InterPro" id="IPR016181">
    <property type="entry name" value="Acyl_CoA_acyltransferase"/>
</dbReference>
<keyword evidence="2" id="KW-0808">Transferase</keyword>
<dbReference type="EMBL" id="AZFA01000004">
    <property type="protein sequence ID" value="KRL67595.1"/>
    <property type="molecule type" value="Genomic_DNA"/>
</dbReference>
<organism evidence="2 3">
    <name type="scientific">Companilactobacillus versmoldensis DSM 14857 = KCTC 3814</name>
    <dbReference type="NCBI Taxonomy" id="1423815"/>
    <lineage>
        <taxon>Bacteria</taxon>
        <taxon>Bacillati</taxon>
        <taxon>Bacillota</taxon>
        <taxon>Bacilli</taxon>
        <taxon>Lactobacillales</taxon>
        <taxon>Lactobacillaceae</taxon>
        <taxon>Companilactobacillus</taxon>
    </lineage>
</organism>
<accession>A0A0R1SR16</accession>
<dbReference type="OrthoDB" id="9796171at2"/>
<dbReference type="SUPFAM" id="SSF55729">
    <property type="entry name" value="Acyl-CoA N-acyltransferases (Nat)"/>
    <property type="match status" value="1"/>
</dbReference>